<evidence type="ECO:0000256" key="9">
    <source>
        <dbReference type="ARBA" id="ARBA00023201"/>
    </source>
</evidence>
<keyword evidence="5 10" id="KW-1133">Transmembrane helix</keyword>
<keyword evidence="8 10" id="KW-0472">Membrane</keyword>
<feature type="transmembrane region" description="Helical" evidence="10">
    <location>
        <begin position="347"/>
        <end position="370"/>
    </location>
</feature>
<protein>
    <submittedName>
        <fullName evidence="12">Na+/H+ antiporter</fullName>
    </submittedName>
</protein>
<comment type="similarity">
    <text evidence="10">Belongs to the monovalent cation:proton antiporter 1 (CPA1) transporter (TC 2.A.36) family.</text>
</comment>
<dbReference type="NCBIfam" id="TIGR00831">
    <property type="entry name" value="a_cpa1"/>
    <property type="match status" value="1"/>
</dbReference>
<keyword evidence="2 10" id="KW-0813">Transport</keyword>
<proteinExistence type="inferred from homology"/>
<feature type="transmembrane region" description="Helical" evidence="10">
    <location>
        <begin position="302"/>
        <end position="327"/>
    </location>
</feature>
<dbReference type="GO" id="GO:0015385">
    <property type="term" value="F:sodium:proton antiporter activity"/>
    <property type="evidence" value="ECO:0007669"/>
    <property type="project" value="InterPro"/>
</dbReference>
<keyword evidence="13" id="KW-1185">Reference proteome</keyword>
<name>A0A345HYQ8_9ACTN</name>
<keyword evidence="9 10" id="KW-0739">Sodium transport</keyword>
<feature type="transmembrane region" description="Helical" evidence="10">
    <location>
        <begin position="148"/>
        <end position="167"/>
    </location>
</feature>
<evidence type="ECO:0000256" key="8">
    <source>
        <dbReference type="ARBA" id="ARBA00023136"/>
    </source>
</evidence>
<dbReference type="KEGG" id="spad:DVK44_33495"/>
<feature type="transmembrane region" description="Helical" evidence="10">
    <location>
        <begin position="179"/>
        <end position="199"/>
    </location>
</feature>
<comment type="caution">
    <text evidence="10">Lacks conserved residue(s) required for the propagation of feature annotation.</text>
</comment>
<accession>A0A345HYQ8</accession>
<keyword evidence="3 10" id="KW-1003">Cell membrane</keyword>
<dbReference type="GO" id="GO:0015386">
    <property type="term" value="F:potassium:proton antiporter activity"/>
    <property type="evidence" value="ECO:0007669"/>
    <property type="project" value="TreeGrafter"/>
</dbReference>
<dbReference type="InterPro" id="IPR004705">
    <property type="entry name" value="Cation/H_exchanger_CPA1_bac"/>
</dbReference>
<dbReference type="InterPro" id="IPR018422">
    <property type="entry name" value="Cation/H_exchanger_CPA1"/>
</dbReference>
<evidence type="ECO:0000256" key="3">
    <source>
        <dbReference type="ARBA" id="ARBA00022475"/>
    </source>
</evidence>
<organism evidence="12 13">
    <name type="scientific">Streptomyces paludis</name>
    <dbReference type="NCBI Taxonomy" id="2282738"/>
    <lineage>
        <taxon>Bacteria</taxon>
        <taxon>Bacillati</taxon>
        <taxon>Actinomycetota</taxon>
        <taxon>Actinomycetes</taxon>
        <taxon>Kitasatosporales</taxon>
        <taxon>Streptomycetaceae</taxon>
        <taxon>Streptomyces</taxon>
    </lineage>
</organism>
<dbReference type="GO" id="GO:0098719">
    <property type="term" value="P:sodium ion import across plasma membrane"/>
    <property type="evidence" value="ECO:0007669"/>
    <property type="project" value="TreeGrafter"/>
</dbReference>
<dbReference type="PANTHER" id="PTHR10110">
    <property type="entry name" value="SODIUM/HYDROGEN EXCHANGER"/>
    <property type="match status" value="1"/>
</dbReference>
<keyword evidence="10" id="KW-0050">Antiport</keyword>
<keyword evidence="4 10" id="KW-0812">Transmembrane</keyword>
<feature type="transmembrane region" description="Helical" evidence="10">
    <location>
        <begin position="113"/>
        <end position="136"/>
    </location>
</feature>
<dbReference type="PANTHER" id="PTHR10110:SF86">
    <property type="entry name" value="SODIUM_HYDROGEN EXCHANGER 7"/>
    <property type="match status" value="1"/>
</dbReference>
<feature type="transmembrane region" description="Helical" evidence="10">
    <location>
        <begin position="84"/>
        <end position="107"/>
    </location>
</feature>
<dbReference type="InterPro" id="IPR038770">
    <property type="entry name" value="Na+/solute_symporter_sf"/>
</dbReference>
<reference evidence="13" key="1">
    <citation type="submission" date="2018-07" db="EMBL/GenBank/DDBJ databases">
        <authorList>
            <person name="Zhao J."/>
        </authorList>
    </citation>
    <scope>NUCLEOTIDE SEQUENCE [LARGE SCALE GENOMIC DNA]</scope>
    <source>
        <strain evidence="13">GSSD-12</strain>
    </source>
</reference>
<dbReference type="GO" id="GO:0005886">
    <property type="term" value="C:plasma membrane"/>
    <property type="evidence" value="ECO:0007669"/>
    <property type="project" value="UniProtKB-SubCell"/>
</dbReference>
<evidence type="ECO:0000256" key="2">
    <source>
        <dbReference type="ARBA" id="ARBA00022448"/>
    </source>
</evidence>
<dbReference type="InterPro" id="IPR006153">
    <property type="entry name" value="Cation/H_exchanger_TM"/>
</dbReference>
<evidence type="ECO:0000256" key="7">
    <source>
        <dbReference type="ARBA" id="ARBA00023065"/>
    </source>
</evidence>
<evidence type="ECO:0000256" key="1">
    <source>
        <dbReference type="ARBA" id="ARBA00004651"/>
    </source>
</evidence>
<evidence type="ECO:0000256" key="10">
    <source>
        <dbReference type="RuleBase" id="RU366002"/>
    </source>
</evidence>
<gene>
    <name evidence="12" type="ORF">DVK44_33495</name>
</gene>
<dbReference type="AlphaFoldDB" id="A0A345HYQ8"/>
<dbReference type="Proteomes" id="UP000253868">
    <property type="component" value="Chromosome"/>
</dbReference>
<feature type="transmembrane region" description="Helical" evidence="10">
    <location>
        <begin position="55"/>
        <end position="77"/>
    </location>
</feature>
<evidence type="ECO:0000256" key="5">
    <source>
        <dbReference type="ARBA" id="ARBA00022989"/>
    </source>
</evidence>
<dbReference type="Pfam" id="PF00999">
    <property type="entry name" value="Na_H_Exchanger"/>
    <property type="match status" value="1"/>
</dbReference>
<evidence type="ECO:0000256" key="6">
    <source>
        <dbReference type="ARBA" id="ARBA00023053"/>
    </source>
</evidence>
<evidence type="ECO:0000256" key="4">
    <source>
        <dbReference type="ARBA" id="ARBA00022692"/>
    </source>
</evidence>
<comment type="function">
    <text evidence="10">Na(+)/H(+) antiporter that extrudes sodium in exchange for external protons.</text>
</comment>
<feature type="transmembrane region" description="Helical" evidence="10">
    <location>
        <begin position="382"/>
        <end position="401"/>
    </location>
</feature>
<evidence type="ECO:0000313" key="12">
    <source>
        <dbReference type="EMBL" id="AXG81832.1"/>
    </source>
</evidence>
<dbReference type="Gene3D" id="1.20.1530.20">
    <property type="match status" value="1"/>
</dbReference>
<keyword evidence="6 10" id="KW-0915">Sodium</keyword>
<feature type="domain" description="Cation/H+ exchanger transmembrane" evidence="11">
    <location>
        <begin position="15"/>
        <end position="407"/>
    </location>
</feature>
<dbReference type="EMBL" id="CP031194">
    <property type="protein sequence ID" value="AXG81832.1"/>
    <property type="molecule type" value="Genomic_DNA"/>
</dbReference>
<feature type="transmembrane region" description="Helical" evidence="10">
    <location>
        <begin position="269"/>
        <end position="290"/>
    </location>
</feature>
<sequence length="534" mass="56411">MVAALEFVVVLGCALLVSGALAHRLKVAAPVVQLAAGVLLGFVPALRGTELPPEVLLLVFLPVLLYWESVTTSLRGIRRDLRGIVLTGTLLVVVTAWAVAALAHALGLPWGPAWVLGAAVAPTDATAVGVVSRLLPRRNVTLLRAESLINDGTALVVYSLAVGVTAGSEHLGTAHVSGLVVLSYGGGIAVGVLVAWLGIRLRRLVRGLGEPMLDNLTIILIPFSAYLLAERAEASGVLAVVVCGLIMSQAGPSLGGAEARRQTTAFWSLAMYLLNGVLFVLVGLEAQAAVRGLSGTALTTALLTVAAASCALVVVRFLFLFAAVYTIRALDRRPRQRERRMGHRARVVSALAGFRGAVSLALALSVPYTLDSGGPFPDRDTIVFVTAGVVVTTLVVQALILPSVARWARLPHDTDTERELALARTTASRAALDALPAVAADLGTDPEVAERLRATYEIHLHTLRAAETVDTPDADTLVRHHEQETALRLALLEHKRSAVIGLRDARHIDDAVLQSVQAQLDVEEVRLAPTAEPE</sequence>
<dbReference type="OrthoDB" id="57886at2"/>
<evidence type="ECO:0000313" key="13">
    <source>
        <dbReference type="Proteomes" id="UP000253868"/>
    </source>
</evidence>
<dbReference type="GO" id="GO:0051453">
    <property type="term" value="P:regulation of intracellular pH"/>
    <property type="evidence" value="ECO:0007669"/>
    <property type="project" value="TreeGrafter"/>
</dbReference>
<comment type="subcellular location">
    <subcellularLocation>
        <location evidence="1 10">Cell membrane</location>
        <topology evidence="1 10">Multi-pass membrane protein</topology>
    </subcellularLocation>
</comment>
<evidence type="ECO:0000259" key="11">
    <source>
        <dbReference type="Pfam" id="PF00999"/>
    </source>
</evidence>
<keyword evidence="7 10" id="KW-0406">Ion transport</keyword>